<evidence type="ECO:0000256" key="1">
    <source>
        <dbReference type="SAM" id="MobiDB-lite"/>
    </source>
</evidence>
<dbReference type="OrthoDB" id="414826at2759"/>
<dbReference type="GO" id="GO:0005576">
    <property type="term" value="C:extracellular region"/>
    <property type="evidence" value="ECO:0007669"/>
    <property type="project" value="InterPro"/>
</dbReference>
<feature type="compositionally biased region" description="Polar residues" evidence="1">
    <location>
        <begin position="460"/>
        <end position="469"/>
    </location>
</feature>
<gene>
    <name evidence="4" type="ORF">SSS_6255</name>
</gene>
<dbReference type="Pfam" id="PF00188">
    <property type="entry name" value="CAP"/>
    <property type="match status" value="1"/>
</dbReference>
<dbReference type="CDD" id="cd05380">
    <property type="entry name" value="CAP_euk"/>
    <property type="match status" value="1"/>
</dbReference>
<reference evidence="4" key="2">
    <citation type="submission" date="2020-01" db="EMBL/GenBank/DDBJ databases">
        <authorList>
            <person name="Korhonen P.K.K."/>
            <person name="Guangxu M.G."/>
            <person name="Wang T.W."/>
            <person name="Stroehlein A.J.S."/>
            <person name="Young N.D."/>
            <person name="Ang C.-S.A."/>
            <person name="Fernando D.W.F."/>
            <person name="Lu H.L."/>
            <person name="Taylor S.T."/>
            <person name="Ehtesham M.E.M."/>
            <person name="Najaraj S.H.N."/>
            <person name="Harsha G.H.G."/>
            <person name="Madugundu A.M."/>
            <person name="Renuse S.R."/>
            <person name="Holt D.H."/>
            <person name="Pandey A.P."/>
            <person name="Papenfuss A.P."/>
            <person name="Gasser R.B.G."/>
            <person name="Fischer K.F."/>
        </authorList>
    </citation>
    <scope>NUCLEOTIDE SEQUENCE</scope>
    <source>
        <strain evidence="4">SSS_KF_BRIS2020</strain>
    </source>
</reference>
<dbReference type="Gene3D" id="3.40.33.10">
    <property type="entry name" value="CAP"/>
    <property type="match status" value="1"/>
</dbReference>
<keyword evidence="2" id="KW-0472">Membrane</keyword>
<reference evidence="6" key="1">
    <citation type="journal article" date="2020" name="PLoS Negl. Trop. Dis.">
        <title>High-quality nuclear genome for Sarcoptes scabiei-A critical resource for a neglected parasite.</title>
        <authorList>
            <person name="Korhonen P.K."/>
            <person name="Gasser R.B."/>
            <person name="Ma G."/>
            <person name="Wang T."/>
            <person name="Stroehlein A.J."/>
            <person name="Young N.D."/>
            <person name="Ang C.S."/>
            <person name="Fernando D.D."/>
            <person name="Lu H.C."/>
            <person name="Taylor S."/>
            <person name="Reynolds S.L."/>
            <person name="Mofiz E."/>
            <person name="Najaraj S.H."/>
            <person name="Gowda H."/>
            <person name="Madugundu A."/>
            <person name="Renuse S."/>
            <person name="Holt D."/>
            <person name="Pandey A."/>
            <person name="Papenfuss A.T."/>
            <person name="Fischer K."/>
        </authorList>
    </citation>
    <scope>NUCLEOTIDE SEQUENCE [LARGE SCALE GENOMIC DNA]</scope>
</reference>
<feature type="domain" description="SCP" evidence="3">
    <location>
        <begin position="134"/>
        <end position="302"/>
    </location>
</feature>
<dbReference type="InterPro" id="IPR018244">
    <property type="entry name" value="Allrgn_V5/Tpx1_CS"/>
</dbReference>
<dbReference type="EnsemblMetazoa" id="SSS_6255s_mrna">
    <property type="protein sequence ID" value="KAF7493759.1"/>
    <property type="gene ID" value="SSS_6255"/>
</dbReference>
<proteinExistence type="predicted"/>
<evidence type="ECO:0000256" key="2">
    <source>
        <dbReference type="SAM" id="Phobius"/>
    </source>
</evidence>
<evidence type="ECO:0000313" key="6">
    <source>
        <dbReference type="Proteomes" id="UP000070412"/>
    </source>
</evidence>
<dbReference type="PANTHER" id="PTHR10334">
    <property type="entry name" value="CYSTEINE-RICH SECRETORY PROTEIN-RELATED"/>
    <property type="match status" value="1"/>
</dbReference>
<dbReference type="InterPro" id="IPR035940">
    <property type="entry name" value="CAP_sf"/>
</dbReference>
<evidence type="ECO:0000313" key="5">
    <source>
        <dbReference type="EnsemblMetazoa" id="KAF7493759.1"/>
    </source>
</evidence>
<feature type="transmembrane region" description="Helical" evidence="2">
    <location>
        <begin position="21"/>
        <end position="42"/>
    </location>
</feature>
<keyword evidence="2" id="KW-1133">Transmembrane helix</keyword>
<dbReference type="AlphaFoldDB" id="A0A834RC09"/>
<evidence type="ECO:0000313" key="4">
    <source>
        <dbReference type="EMBL" id="KAF7493759.1"/>
    </source>
</evidence>
<dbReference type="EMBL" id="WVUK01000055">
    <property type="protein sequence ID" value="KAF7493759.1"/>
    <property type="molecule type" value="Genomic_DNA"/>
</dbReference>
<reference evidence="5" key="3">
    <citation type="submission" date="2022-06" db="UniProtKB">
        <authorList>
            <consortium name="EnsemblMetazoa"/>
        </authorList>
    </citation>
    <scope>IDENTIFICATION</scope>
</reference>
<dbReference type="SUPFAM" id="SSF55797">
    <property type="entry name" value="PR-1-like"/>
    <property type="match status" value="1"/>
</dbReference>
<accession>A0A834RC09</accession>
<dbReference type="PRINTS" id="PR00838">
    <property type="entry name" value="V5ALLERGEN"/>
</dbReference>
<dbReference type="PROSITE" id="PS01009">
    <property type="entry name" value="CRISP_1"/>
    <property type="match status" value="1"/>
</dbReference>
<keyword evidence="2" id="KW-0812">Transmembrane</keyword>
<dbReference type="Proteomes" id="UP000070412">
    <property type="component" value="Unassembled WGS sequence"/>
</dbReference>
<dbReference type="SMART" id="SM00198">
    <property type="entry name" value="SCP"/>
    <property type="match status" value="1"/>
</dbReference>
<feature type="region of interest" description="Disordered" evidence="1">
    <location>
        <begin position="460"/>
        <end position="480"/>
    </location>
</feature>
<protein>
    <submittedName>
        <fullName evidence="4">CRISP/Allergen/PR-1</fullName>
    </submittedName>
</protein>
<organism evidence="4">
    <name type="scientific">Sarcoptes scabiei</name>
    <name type="common">Itch mite</name>
    <name type="synonym">Acarus scabiei</name>
    <dbReference type="NCBI Taxonomy" id="52283"/>
    <lineage>
        <taxon>Eukaryota</taxon>
        <taxon>Metazoa</taxon>
        <taxon>Ecdysozoa</taxon>
        <taxon>Arthropoda</taxon>
        <taxon>Chelicerata</taxon>
        <taxon>Arachnida</taxon>
        <taxon>Acari</taxon>
        <taxon>Acariformes</taxon>
        <taxon>Sarcoptiformes</taxon>
        <taxon>Astigmata</taxon>
        <taxon>Psoroptidia</taxon>
        <taxon>Sarcoptoidea</taxon>
        <taxon>Sarcoptidae</taxon>
        <taxon>Sarcoptinae</taxon>
        <taxon>Sarcoptes</taxon>
    </lineage>
</organism>
<dbReference type="InterPro" id="IPR001283">
    <property type="entry name" value="CRISP-related"/>
</dbReference>
<dbReference type="InterPro" id="IPR014044">
    <property type="entry name" value="CAP_dom"/>
</dbReference>
<dbReference type="PROSITE" id="PS01010">
    <property type="entry name" value="CRISP_2"/>
    <property type="match status" value="1"/>
</dbReference>
<dbReference type="PRINTS" id="PR00837">
    <property type="entry name" value="V5TPXLIKE"/>
</dbReference>
<evidence type="ECO:0000259" key="3">
    <source>
        <dbReference type="SMART" id="SM00198"/>
    </source>
</evidence>
<sequence length="622" mass="71731">MDRREKAQTSEIRALFSFRSILIYFTKLWYLFLILLLIDLSLHEIQSQNHSKRLIVDGVRVNRLRNKREISNEITSPTSTSASILTTKADSIASSLNNHYTICMNYFHRFNSKHTACLGPNPQCIILQRGISKRDRKLILDAHNYYRNLIASGKESKLGFPSAANMLTLQWDESLAYVAQKHADQCRFEHDCYSCRRTGKHSVVGQNLYQYRTSKSSMKPQWKKIVKEWYEEIEIAPPQVAVSFQLFELNIGHFTQIAWATTNRIGCGFTSYQNNDHSGNNAVFRTVQLYTCNYAPGGNFLGEKMYEHGQAASQCPSRYSRSKRFKSLCESVVENLGDISTNPSTVATQTQTSQAIPISSTVLIPSSTPTTTIILNPENYNQSIGTDQTIVTDTNTNQSPASITNIITTTIDNSDQKRTNYDQGGQITRTILRKKIITHHNGQSESIDHLWQAKINNWKNIDNSGNRQRPTSRPKIARTDPPLSFSTWKWRTSNYDWKRWLTNYTQNLDFTDLNRSWQKPLQSSVQNRQSTFDNNLDPSWHISNFSWYTNWTYPKPNPKRLTTRIPTYTWALSVGYQRSANNFPFSLASQQQSKYNNWSRSIDLTPNNLNTNLLQKNRFVYY</sequence>
<name>A0A834RC09_SARSC</name>
<dbReference type="InterPro" id="IPR002413">
    <property type="entry name" value="V5_allergen-like"/>
</dbReference>
<keyword evidence="6" id="KW-1185">Reference proteome</keyword>